<dbReference type="GO" id="GO:1990904">
    <property type="term" value="C:ribonucleoprotein complex"/>
    <property type="evidence" value="ECO:0007669"/>
    <property type="project" value="UniProtKB-KW"/>
</dbReference>
<sequence length="145" mass="16740">MGKIMKPGRVVILLAGRHAGKKAIIVRQHDDGKKDKKFAHALVAGIERNPLKVTGRMSQKKIARRSKVKPFVKLVNYNHLMPTRYLVATEIDLKTSVSEDKLANKESRKQMKREVRKLFEEKYNNPAPKSDKTNHVGFFFKKLRF</sequence>
<dbReference type="InterPro" id="IPR001141">
    <property type="entry name" value="Ribosomal_eL27"/>
</dbReference>
<keyword evidence="6" id="KW-1185">Reference proteome</keyword>
<dbReference type="SUPFAM" id="SSF50104">
    <property type="entry name" value="Translation proteins SH3-like domain"/>
    <property type="match status" value="1"/>
</dbReference>
<evidence type="ECO:0000256" key="2">
    <source>
        <dbReference type="ARBA" id="ARBA00022980"/>
    </source>
</evidence>
<dbReference type="Pfam" id="PF01777">
    <property type="entry name" value="Ribosomal_L27e"/>
    <property type="match status" value="1"/>
</dbReference>
<dbReference type="FunFam" id="2.30.30.770:FF:000001">
    <property type="entry name" value="60S ribosomal protein L27"/>
    <property type="match status" value="1"/>
</dbReference>
<protein>
    <recommendedName>
        <fullName evidence="4">KOW domain-containing protein</fullName>
    </recommendedName>
</protein>
<reference evidence="5 6" key="1">
    <citation type="submission" date="2014-06" db="EMBL/GenBank/DDBJ databases">
        <authorList>
            <person name="Swart Estienne"/>
        </authorList>
    </citation>
    <scope>NUCLEOTIDE SEQUENCE [LARGE SCALE GENOMIC DNA]</scope>
    <source>
        <strain evidence="5 6">130c</strain>
    </source>
</reference>
<dbReference type="EMBL" id="CCKQ01009878">
    <property type="protein sequence ID" value="CDW81384.1"/>
    <property type="molecule type" value="Genomic_DNA"/>
</dbReference>
<dbReference type="CDD" id="cd06090">
    <property type="entry name" value="KOW_RPL27"/>
    <property type="match status" value="1"/>
</dbReference>
<evidence type="ECO:0000313" key="5">
    <source>
        <dbReference type="EMBL" id="CDW81384.1"/>
    </source>
</evidence>
<dbReference type="InterPro" id="IPR008991">
    <property type="entry name" value="Translation_prot_SH3-like_sf"/>
</dbReference>
<dbReference type="InterPro" id="IPR005824">
    <property type="entry name" value="KOW"/>
</dbReference>
<dbReference type="InParanoid" id="A0A078AGR2"/>
<keyword evidence="2" id="KW-0689">Ribosomal protein</keyword>
<evidence type="ECO:0000256" key="1">
    <source>
        <dbReference type="ARBA" id="ARBA00009124"/>
    </source>
</evidence>
<dbReference type="Pfam" id="PF00467">
    <property type="entry name" value="KOW"/>
    <property type="match status" value="1"/>
</dbReference>
<gene>
    <name evidence="5" type="primary">Contig199.g11</name>
    <name evidence="5" type="ORF">STYLEM_10400</name>
</gene>
<comment type="similarity">
    <text evidence="1">Belongs to the eukaryotic ribosomal protein eL27 family.</text>
</comment>
<dbReference type="GO" id="GO:0003735">
    <property type="term" value="F:structural constituent of ribosome"/>
    <property type="evidence" value="ECO:0007669"/>
    <property type="project" value="InterPro"/>
</dbReference>
<feature type="domain" description="KOW" evidence="4">
    <location>
        <begin position="7"/>
        <end position="32"/>
    </location>
</feature>
<name>A0A078AGR2_STYLE</name>
<dbReference type="FunCoup" id="A0A078AGR2">
    <property type="interactions" value="432"/>
</dbReference>
<dbReference type="OMA" id="MKVVNYS"/>
<dbReference type="AlphaFoldDB" id="A0A078AGR2"/>
<keyword evidence="3" id="KW-0687">Ribonucleoprotein</keyword>
<evidence type="ECO:0000259" key="4">
    <source>
        <dbReference type="Pfam" id="PF00467"/>
    </source>
</evidence>
<dbReference type="InterPro" id="IPR041991">
    <property type="entry name" value="Ribosomal_eL27_KOW"/>
</dbReference>
<dbReference type="OrthoDB" id="2365484at2759"/>
<evidence type="ECO:0000313" key="6">
    <source>
        <dbReference type="Proteomes" id="UP000039865"/>
    </source>
</evidence>
<dbReference type="Proteomes" id="UP000039865">
    <property type="component" value="Unassembled WGS sequence"/>
</dbReference>
<dbReference type="InterPro" id="IPR038655">
    <property type="entry name" value="Ribosomal_eL27_sf"/>
</dbReference>
<organism evidence="5 6">
    <name type="scientific">Stylonychia lemnae</name>
    <name type="common">Ciliate</name>
    <dbReference type="NCBI Taxonomy" id="5949"/>
    <lineage>
        <taxon>Eukaryota</taxon>
        <taxon>Sar</taxon>
        <taxon>Alveolata</taxon>
        <taxon>Ciliophora</taxon>
        <taxon>Intramacronucleata</taxon>
        <taxon>Spirotrichea</taxon>
        <taxon>Stichotrichia</taxon>
        <taxon>Sporadotrichida</taxon>
        <taxon>Oxytrichidae</taxon>
        <taxon>Stylonychinae</taxon>
        <taxon>Stylonychia</taxon>
    </lineage>
</organism>
<dbReference type="PANTHER" id="PTHR10497">
    <property type="entry name" value="60S RIBOSOMAL PROTEIN L27"/>
    <property type="match status" value="1"/>
</dbReference>
<dbReference type="GO" id="GO:0006412">
    <property type="term" value="P:translation"/>
    <property type="evidence" value="ECO:0007669"/>
    <property type="project" value="InterPro"/>
</dbReference>
<dbReference type="GO" id="GO:0005840">
    <property type="term" value="C:ribosome"/>
    <property type="evidence" value="ECO:0007669"/>
    <property type="project" value="UniProtKB-KW"/>
</dbReference>
<evidence type="ECO:0000256" key="3">
    <source>
        <dbReference type="ARBA" id="ARBA00023274"/>
    </source>
</evidence>
<proteinExistence type="inferred from homology"/>
<dbReference type="Gene3D" id="2.30.30.770">
    <property type="match status" value="1"/>
</dbReference>
<accession>A0A078AGR2</accession>